<dbReference type="SUPFAM" id="SSF52151">
    <property type="entry name" value="FabD/lysophospholipase-like"/>
    <property type="match status" value="1"/>
</dbReference>
<dbReference type="Pfam" id="PF02801">
    <property type="entry name" value="Ketoacyl-synt_C"/>
    <property type="match status" value="1"/>
</dbReference>
<keyword evidence="1" id="KW-0808">Transferase</keyword>
<dbReference type="InterPro" id="IPR001227">
    <property type="entry name" value="Ac_transferase_dom_sf"/>
</dbReference>
<evidence type="ECO:0000313" key="3">
    <source>
        <dbReference type="EMBL" id="QMS89758.1"/>
    </source>
</evidence>
<dbReference type="EMBL" id="CP054698">
    <property type="protein sequence ID" value="QMS89758.1"/>
    <property type="molecule type" value="Genomic_DNA"/>
</dbReference>
<reference evidence="4" key="1">
    <citation type="submission" date="2020-06" db="EMBL/GenBank/DDBJ databases">
        <title>Nostoc edaphicum CCNP1411 genome.</title>
        <authorList>
            <person name="Fidor A."/>
            <person name="Grabski M."/>
            <person name="Gawor J."/>
            <person name="Gromadka R."/>
            <person name="Wegrzyn G."/>
            <person name="Mazur-Marzec H."/>
        </authorList>
    </citation>
    <scope>NUCLEOTIDE SEQUENCE [LARGE SCALE GENOMIC DNA]</scope>
    <source>
        <strain evidence="4">CCNP1411</strain>
    </source>
</reference>
<dbReference type="Gene3D" id="3.40.366.10">
    <property type="entry name" value="Malonyl-Coenzyme A Acyl Carrier Protein, domain 2"/>
    <property type="match status" value="2"/>
</dbReference>
<dbReference type="InterPro" id="IPR014181">
    <property type="entry name" value="Omega3_polyunsat_FA_synth-like"/>
</dbReference>
<dbReference type="SMART" id="SM00825">
    <property type="entry name" value="PKS_KS"/>
    <property type="match status" value="1"/>
</dbReference>
<dbReference type="PANTHER" id="PTHR43074:SF1">
    <property type="entry name" value="BETA-KETOACYL SYNTHASE FAMILY PROTEIN-RELATED"/>
    <property type="match status" value="1"/>
</dbReference>
<gene>
    <name evidence="3" type="ORF">HUN01_20015</name>
</gene>
<sequence length="1107" mass="124156">MEEFAKNKTPKIAIVGMDCYLGGDCKGLDAFERSIYEGTQHFISIPPQRLQAIEAQEKLLKNYGFADGALPLGAYIKDFEIDALDLEIPREEVDNFNSQELLMLQVADNALKDAALPQGTRIAIIIATATELTLDKLTKTEKLEAIDKDSESPSYIENGLANYISKLWNFAGPAFTLIAKHNTVFKALELAQKLLTIREVDAVLVGAIELAGDGASVLRRNQITKVNTGVNTLSYDQNANGWIVGEGGAAVVLKLHETAKQENNRIYATIDALSLLKNSTNRVSSSQSPNSEAVTQVCQQAFHLADIKPKDINYLEVVGSGIPQQDESEIQGLLTAYRTFEPNLTCAIGSVKANIGHTHTASAIVSLVKTALCLYHRYIPAVPQWSSPKTPEIWQGSPFYVAFESKPWFLEKGATRRIAAINGMEIDGSYAHLILSEEPNQRDHSSRYLEQMPYYVFAIAADDQSTLLDEIRTLEQTIQNSSSLSDAATHTFTAFQQRQQATYALAILGHNQDELQREIQHSLKGIAHAFETGKDWQSPLGSYFTAKPMGQRGKVAFVYPGAFSAYIGLGRNLFRLFPQLYDDPFIRSIYNRVANVEKLIYPRSLEKLSTRQLEALEQRLLKDSVAVLESEMACAGLMTAILKNYFQLKPQCAFGYSLGEISMMLAQGVWTEFQEGSEGFNSSSLLKTRLSGPKNAVREYWGLPQGQDEQGEDFWRNYILMCPVSRVQEAIKDEKHVYLPLINTTEEVAIAGDIQACQRVIANLNCNAFSAPFTHVIHCETMRSEYDELVRLNTLPTQNVPDTIFYSAAEYKPIAIDSHSIAHNIAQNLCQQLNFPQLINRVYEDGFKIFIEVGAGSNCSRWIDKTLNAKEHITVSLNKRGVDDHTSIIKALAKLLSHRVNLDLSPIYPQESEVSYKNNSRVRFITLDSSKINCTSLNNNKQDKLQDISFSHPINTANQQQYKLPDFKELAQMNSSLFQTTITSPVNTSRNTEHIQQQEGLKNGSESTRLLLQERNLETVEKSENNETWITEQEKYQSILTSSLTIPHVIDEPHCLNLRSPYYQKLSENASRMTKTHAVFLQARQESLKQISAIIQLQMACYQRLFQ</sequence>
<protein>
    <submittedName>
        <fullName evidence="3">Type I polyketide synthase</fullName>
    </submittedName>
</protein>
<dbReference type="InterPro" id="IPR016039">
    <property type="entry name" value="Thiolase-like"/>
</dbReference>
<dbReference type="InterPro" id="IPR020841">
    <property type="entry name" value="PKS_Beta-ketoAc_synthase_dom"/>
</dbReference>
<dbReference type="InterPro" id="IPR016035">
    <property type="entry name" value="Acyl_Trfase/lysoPLipase"/>
</dbReference>
<dbReference type="PANTHER" id="PTHR43074">
    <property type="entry name" value="OMEGA-3 POLYUNSATURATED FATTY ACID SYNTHASE PFAB-RELATED"/>
    <property type="match status" value="1"/>
</dbReference>
<dbReference type="InterPro" id="IPR014043">
    <property type="entry name" value="Acyl_transferase_dom"/>
</dbReference>
<dbReference type="RefSeq" id="WP_181927665.1">
    <property type="nucleotide sequence ID" value="NZ_CP054698.1"/>
</dbReference>
<proteinExistence type="inferred from homology"/>
<dbReference type="InterPro" id="IPR052568">
    <property type="entry name" value="PKS-FAS_Synthase"/>
</dbReference>
<dbReference type="SUPFAM" id="SSF53901">
    <property type="entry name" value="Thiolase-like"/>
    <property type="match status" value="2"/>
</dbReference>
<comment type="similarity">
    <text evidence="1">Belongs to the thiolase-like superfamily. Beta-ketoacyl-ACP synthases family.</text>
</comment>
<accession>A0A7D7LCP6</accession>
<dbReference type="KEGG" id="ned:HUN01_20015"/>
<dbReference type="Gene3D" id="3.30.70.3290">
    <property type="match status" value="1"/>
</dbReference>
<dbReference type="AlphaFoldDB" id="A0A7D7LCP6"/>
<keyword evidence="4" id="KW-1185">Reference proteome</keyword>
<name>A0A7D7LCP6_9NOSO</name>
<dbReference type="GO" id="GO:0016746">
    <property type="term" value="F:acyltransferase activity"/>
    <property type="evidence" value="ECO:0007669"/>
    <property type="project" value="InterPro"/>
</dbReference>
<dbReference type="SMART" id="SM00827">
    <property type="entry name" value="PKS_AT"/>
    <property type="match status" value="1"/>
</dbReference>
<dbReference type="InterPro" id="IPR014031">
    <property type="entry name" value="Ketoacyl_synth_C"/>
</dbReference>
<dbReference type="NCBIfam" id="TIGR02816">
    <property type="entry name" value="pfaB_fam"/>
    <property type="match status" value="1"/>
</dbReference>
<evidence type="ECO:0000256" key="1">
    <source>
        <dbReference type="RuleBase" id="RU003694"/>
    </source>
</evidence>
<dbReference type="PROSITE" id="PS52004">
    <property type="entry name" value="KS3_2"/>
    <property type="match status" value="1"/>
</dbReference>
<dbReference type="Gene3D" id="3.40.47.10">
    <property type="match status" value="1"/>
</dbReference>
<organism evidence="3 4">
    <name type="scientific">Nostoc edaphicum CCNP1411</name>
    <dbReference type="NCBI Taxonomy" id="1472755"/>
    <lineage>
        <taxon>Bacteria</taxon>
        <taxon>Bacillati</taxon>
        <taxon>Cyanobacteriota</taxon>
        <taxon>Cyanophyceae</taxon>
        <taxon>Nostocales</taxon>
        <taxon>Nostocaceae</taxon>
        <taxon>Nostoc</taxon>
    </lineage>
</organism>
<dbReference type="Pfam" id="PF00109">
    <property type="entry name" value="ketoacyl-synt"/>
    <property type="match status" value="1"/>
</dbReference>
<dbReference type="Proteomes" id="UP000514713">
    <property type="component" value="Chromosome"/>
</dbReference>
<feature type="domain" description="Ketosynthase family 3 (KS3)" evidence="2">
    <location>
        <begin position="9"/>
        <end position="437"/>
    </location>
</feature>
<dbReference type="InterPro" id="IPR014030">
    <property type="entry name" value="Ketoacyl_synth_N"/>
</dbReference>
<dbReference type="CDD" id="cd00833">
    <property type="entry name" value="PKS"/>
    <property type="match status" value="1"/>
</dbReference>
<evidence type="ECO:0000313" key="4">
    <source>
        <dbReference type="Proteomes" id="UP000514713"/>
    </source>
</evidence>
<evidence type="ECO:0000259" key="2">
    <source>
        <dbReference type="PROSITE" id="PS52004"/>
    </source>
</evidence>